<feature type="transmembrane region" description="Helical" evidence="9">
    <location>
        <begin position="6"/>
        <end position="29"/>
    </location>
</feature>
<dbReference type="OrthoDB" id="5242012at2"/>
<keyword evidence="8" id="KW-0902">Two-component regulatory system</keyword>
<dbReference type="GO" id="GO:0046983">
    <property type="term" value="F:protein dimerization activity"/>
    <property type="evidence" value="ECO:0007669"/>
    <property type="project" value="InterPro"/>
</dbReference>
<proteinExistence type="predicted"/>
<keyword evidence="9" id="KW-0472">Membrane</keyword>
<feature type="transmembrane region" description="Helical" evidence="9">
    <location>
        <begin position="149"/>
        <end position="171"/>
    </location>
</feature>
<dbReference type="Pfam" id="PF02518">
    <property type="entry name" value="HATPase_c"/>
    <property type="match status" value="1"/>
</dbReference>
<dbReference type="STRING" id="640635.SAMN04489806_1200"/>
<keyword evidence="3" id="KW-0597">Phosphoprotein</keyword>
<organism evidence="11 12">
    <name type="scientific">Paramicrobacterium humi</name>
    <dbReference type="NCBI Taxonomy" id="640635"/>
    <lineage>
        <taxon>Bacteria</taxon>
        <taxon>Bacillati</taxon>
        <taxon>Actinomycetota</taxon>
        <taxon>Actinomycetes</taxon>
        <taxon>Micrococcales</taxon>
        <taxon>Microbacteriaceae</taxon>
        <taxon>Paramicrobacterium</taxon>
    </lineage>
</organism>
<evidence type="ECO:0000256" key="8">
    <source>
        <dbReference type="ARBA" id="ARBA00023012"/>
    </source>
</evidence>
<evidence type="ECO:0000256" key="3">
    <source>
        <dbReference type="ARBA" id="ARBA00022553"/>
    </source>
</evidence>
<dbReference type="CDD" id="cd16917">
    <property type="entry name" value="HATPase_UhpB-NarQ-NarX-like"/>
    <property type="match status" value="1"/>
</dbReference>
<dbReference type="GO" id="GO:0005524">
    <property type="term" value="F:ATP binding"/>
    <property type="evidence" value="ECO:0007669"/>
    <property type="project" value="UniProtKB-KW"/>
</dbReference>
<feature type="transmembrane region" description="Helical" evidence="9">
    <location>
        <begin position="183"/>
        <end position="202"/>
    </location>
</feature>
<feature type="transmembrane region" description="Helical" evidence="9">
    <location>
        <begin position="214"/>
        <end position="241"/>
    </location>
</feature>
<keyword evidence="12" id="KW-1185">Reference proteome</keyword>
<gene>
    <name evidence="11" type="ORF">SAMN04489806_1200</name>
</gene>
<name>A0A1H4KKR8_9MICO</name>
<keyword evidence="9" id="KW-0812">Transmembrane</keyword>
<feature type="transmembrane region" description="Helical" evidence="9">
    <location>
        <begin position="61"/>
        <end position="79"/>
    </location>
</feature>
<dbReference type="RefSeq" id="WP_091181305.1">
    <property type="nucleotide sequence ID" value="NZ_FNRY01000001.1"/>
</dbReference>
<evidence type="ECO:0000313" key="12">
    <source>
        <dbReference type="Proteomes" id="UP000199183"/>
    </source>
</evidence>
<evidence type="ECO:0000259" key="10">
    <source>
        <dbReference type="SMART" id="SM00387"/>
    </source>
</evidence>
<dbReference type="SMART" id="SM00387">
    <property type="entry name" value="HATPase_c"/>
    <property type="match status" value="1"/>
</dbReference>
<dbReference type="GO" id="GO:0016020">
    <property type="term" value="C:membrane"/>
    <property type="evidence" value="ECO:0007669"/>
    <property type="project" value="InterPro"/>
</dbReference>
<evidence type="ECO:0000256" key="7">
    <source>
        <dbReference type="ARBA" id="ARBA00022840"/>
    </source>
</evidence>
<dbReference type="Gene3D" id="3.30.565.10">
    <property type="entry name" value="Histidine kinase-like ATPase, C-terminal domain"/>
    <property type="match status" value="1"/>
</dbReference>
<keyword evidence="4" id="KW-0808">Transferase</keyword>
<dbReference type="GO" id="GO:0000155">
    <property type="term" value="F:phosphorelay sensor kinase activity"/>
    <property type="evidence" value="ECO:0007669"/>
    <property type="project" value="InterPro"/>
</dbReference>
<feature type="transmembrane region" description="Helical" evidence="9">
    <location>
        <begin position="91"/>
        <end position="111"/>
    </location>
</feature>
<reference evidence="11 12" key="1">
    <citation type="submission" date="2016-10" db="EMBL/GenBank/DDBJ databases">
        <authorList>
            <person name="de Groot N.N."/>
        </authorList>
    </citation>
    <scope>NUCLEOTIDE SEQUENCE [LARGE SCALE GENOMIC DNA]</scope>
    <source>
        <strain evidence="11 12">DSM 21799</strain>
    </source>
</reference>
<dbReference type="Proteomes" id="UP000199183">
    <property type="component" value="Unassembled WGS sequence"/>
</dbReference>
<sequence>MDESLLVASRIVIGTAAIGGALVALITSVRRGRRAWLSPAAAVMLLVGFALGLVAPGPPNGVVADLAAALWFIGFPLLASTFPDGRFVPRWSIGLVAASVVVFIVDSAVGGDRSSTWWTAFAAVQLVLGLGFIAYRYRRSATTAERESVRWALLGLLASVTCFVVVAFVHGGRIGDAGPLSEAAANAASLPIILGVVIGLVRPRVWNVDAAFRAFLVVVGVAAVLGLLFAGVIAAATALGAEFSAAAWWGAAALAAAGHTITRVCAFAANWLVFRGRLAPHQAAARLAAVLDADDPRSTAQRVAIVAAEATASPSVTVRAADPADAAVFDAHCGVPIPTSEASVEEVPIALGGELLAALAVAPRNGESSLSARDRSGLATIARLAAPALHGARALREATAAQAELVRAREEERRELRRELHDDLGPWLTGLVLSAAALARRADPLDPVLGDTARELQHDIQQAAERARDISHGLRPPVLDDHGIEAAIRDRLRTAPGTVPEVRLEIEHVGELPAAVDLAVLRIVQESVANVRSHADARSCTVRVGLAEGGVRVEVLDDGIGVPEQLRPGLGLRSIRERADELGGTARVERGLRGGTVVSVWLPVEREVVP</sequence>
<feature type="transmembrane region" description="Helical" evidence="9">
    <location>
        <begin position="36"/>
        <end position="55"/>
    </location>
</feature>
<dbReference type="InterPro" id="IPR050482">
    <property type="entry name" value="Sensor_HK_TwoCompSys"/>
</dbReference>
<keyword evidence="6 11" id="KW-0418">Kinase</keyword>
<dbReference type="Pfam" id="PF07730">
    <property type="entry name" value="HisKA_3"/>
    <property type="match status" value="1"/>
</dbReference>
<keyword evidence="5" id="KW-0547">Nucleotide-binding</keyword>
<dbReference type="Gene3D" id="1.20.5.1930">
    <property type="match status" value="1"/>
</dbReference>
<evidence type="ECO:0000256" key="2">
    <source>
        <dbReference type="ARBA" id="ARBA00012438"/>
    </source>
</evidence>
<dbReference type="InterPro" id="IPR011712">
    <property type="entry name" value="Sig_transdc_His_kin_sub3_dim/P"/>
</dbReference>
<evidence type="ECO:0000256" key="6">
    <source>
        <dbReference type="ARBA" id="ARBA00022777"/>
    </source>
</evidence>
<feature type="domain" description="Histidine kinase/HSP90-like ATPase" evidence="10">
    <location>
        <begin position="515"/>
        <end position="606"/>
    </location>
</feature>
<dbReference type="InterPro" id="IPR003594">
    <property type="entry name" value="HATPase_dom"/>
</dbReference>
<evidence type="ECO:0000256" key="4">
    <source>
        <dbReference type="ARBA" id="ARBA00022679"/>
    </source>
</evidence>
<keyword evidence="7" id="KW-0067">ATP-binding</keyword>
<comment type="catalytic activity">
    <reaction evidence="1">
        <text>ATP + protein L-histidine = ADP + protein N-phospho-L-histidine.</text>
        <dbReference type="EC" id="2.7.13.3"/>
    </reaction>
</comment>
<dbReference type="SUPFAM" id="SSF55781">
    <property type="entry name" value="GAF domain-like"/>
    <property type="match status" value="1"/>
</dbReference>
<feature type="transmembrane region" description="Helical" evidence="9">
    <location>
        <begin position="117"/>
        <end position="137"/>
    </location>
</feature>
<dbReference type="SUPFAM" id="SSF55874">
    <property type="entry name" value="ATPase domain of HSP90 chaperone/DNA topoisomerase II/histidine kinase"/>
    <property type="match status" value="1"/>
</dbReference>
<dbReference type="InterPro" id="IPR036890">
    <property type="entry name" value="HATPase_C_sf"/>
</dbReference>
<dbReference type="EMBL" id="FNRY01000001">
    <property type="protein sequence ID" value="SEB58836.1"/>
    <property type="molecule type" value="Genomic_DNA"/>
</dbReference>
<dbReference type="AlphaFoldDB" id="A0A1H4KKR8"/>
<evidence type="ECO:0000256" key="1">
    <source>
        <dbReference type="ARBA" id="ARBA00000085"/>
    </source>
</evidence>
<evidence type="ECO:0000256" key="9">
    <source>
        <dbReference type="SAM" id="Phobius"/>
    </source>
</evidence>
<dbReference type="EC" id="2.7.13.3" evidence="2"/>
<protein>
    <recommendedName>
        <fullName evidence="2">histidine kinase</fullName>
        <ecNumber evidence="2">2.7.13.3</ecNumber>
    </recommendedName>
</protein>
<evidence type="ECO:0000313" key="11">
    <source>
        <dbReference type="EMBL" id="SEB58836.1"/>
    </source>
</evidence>
<keyword evidence="9" id="KW-1133">Transmembrane helix</keyword>
<evidence type="ECO:0000256" key="5">
    <source>
        <dbReference type="ARBA" id="ARBA00022741"/>
    </source>
</evidence>
<dbReference type="PANTHER" id="PTHR24421">
    <property type="entry name" value="NITRATE/NITRITE SENSOR PROTEIN NARX-RELATED"/>
    <property type="match status" value="1"/>
</dbReference>
<accession>A0A1H4KKR8</accession>
<dbReference type="PANTHER" id="PTHR24421:SF10">
    <property type="entry name" value="NITRATE_NITRITE SENSOR PROTEIN NARQ"/>
    <property type="match status" value="1"/>
</dbReference>